<dbReference type="InterPro" id="IPR007197">
    <property type="entry name" value="rSAM"/>
</dbReference>
<dbReference type="GO" id="GO:0046872">
    <property type="term" value="F:metal ion binding"/>
    <property type="evidence" value="ECO:0007669"/>
    <property type="project" value="UniProtKB-KW"/>
</dbReference>
<dbReference type="Proteomes" id="UP000886890">
    <property type="component" value="Unassembled WGS sequence"/>
</dbReference>
<feature type="domain" description="Radical SAM core" evidence="6">
    <location>
        <begin position="54"/>
        <end position="284"/>
    </location>
</feature>
<gene>
    <name evidence="7" type="ORF">H9734_06010</name>
</gene>
<evidence type="ECO:0000259" key="6">
    <source>
        <dbReference type="PROSITE" id="PS51918"/>
    </source>
</evidence>
<protein>
    <submittedName>
        <fullName evidence="7">Radical SAM protein</fullName>
    </submittedName>
</protein>
<evidence type="ECO:0000313" key="7">
    <source>
        <dbReference type="EMBL" id="HIX77134.1"/>
    </source>
</evidence>
<dbReference type="InterPro" id="IPR013785">
    <property type="entry name" value="Aldolase_TIM"/>
</dbReference>
<evidence type="ECO:0000313" key="8">
    <source>
        <dbReference type="Proteomes" id="UP000886890"/>
    </source>
</evidence>
<accession>A0A9D1XDA4</accession>
<dbReference type="InterPro" id="IPR016431">
    <property type="entry name" value="Pyrv-formate_lyase-activ_prd"/>
</dbReference>
<feature type="binding site" evidence="5">
    <location>
        <position position="74"/>
    </location>
    <ligand>
        <name>[4Fe-4S] cluster</name>
        <dbReference type="ChEBI" id="CHEBI:49883"/>
        <note>4Fe-4S-S-AdoMet</note>
    </ligand>
</feature>
<sequence length="307" mass="34264">MRSWHTDPDGSGCRLCPRACGVNREQGTPGFCRMPAKLYAARAALHFWEEPCISGTRGSGTVFFSGCTLRCIYCQNRSIARGDAGQEISLERLTEIFLELQGQGAHNINLVTPTHYAPWIAEALEKAKKRGLSIPVVYNCGGYEGEESLRRMEGLVDIYLTDFKYMDSDLAARYSNAPDYPAEAEKALERMYRQVGNPVFDGNGMMRKGIIVRHLLLPGALRNAKAVVDYVYETYGDNVYLSLMNQYTPLTGDEGAELPEPLNRKVTKREYERLVDYALELGVTNAFIQEGDTAKESFIPPFEGTGL</sequence>
<dbReference type="SUPFAM" id="SSF102114">
    <property type="entry name" value="Radical SAM enzymes"/>
    <property type="match status" value="1"/>
</dbReference>
<keyword evidence="3 5" id="KW-0408">Iron</keyword>
<dbReference type="CDD" id="cd01335">
    <property type="entry name" value="Radical_SAM"/>
    <property type="match status" value="1"/>
</dbReference>
<dbReference type="Gene3D" id="3.20.20.70">
    <property type="entry name" value="Aldolase class I"/>
    <property type="match status" value="1"/>
</dbReference>
<keyword evidence="1 5" id="KW-0949">S-adenosyl-L-methionine</keyword>
<dbReference type="SFLD" id="SFLDS00029">
    <property type="entry name" value="Radical_SAM"/>
    <property type="match status" value="1"/>
</dbReference>
<dbReference type="GO" id="GO:0003824">
    <property type="term" value="F:catalytic activity"/>
    <property type="evidence" value="ECO:0007669"/>
    <property type="project" value="InterPro"/>
</dbReference>
<organism evidence="7 8">
    <name type="scientific">Candidatus Fusicatenibacter merdavium</name>
    <dbReference type="NCBI Taxonomy" id="2838600"/>
    <lineage>
        <taxon>Bacteria</taxon>
        <taxon>Bacillati</taxon>
        <taxon>Bacillota</taxon>
        <taxon>Clostridia</taxon>
        <taxon>Lachnospirales</taxon>
        <taxon>Lachnospiraceae</taxon>
        <taxon>Fusicatenibacter</taxon>
    </lineage>
</organism>
<feature type="binding site" evidence="5">
    <location>
        <position position="71"/>
    </location>
    <ligand>
        <name>[4Fe-4S] cluster</name>
        <dbReference type="ChEBI" id="CHEBI:49883"/>
        <note>4Fe-4S-S-AdoMet</note>
    </ligand>
</feature>
<keyword evidence="4 5" id="KW-0411">Iron-sulfur</keyword>
<evidence type="ECO:0000256" key="4">
    <source>
        <dbReference type="ARBA" id="ARBA00023014"/>
    </source>
</evidence>
<dbReference type="SFLD" id="SFLDG01099">
    <property type="entry name" value="Uncharacterised_Radical_SAM_Su"/>
    <property type="match status" value="1"/>
</dbReference>
<dbReference type="PROSITE" id="PS51918">
    <property type="entry name" value="RADICAL_SAM"/>
    <property type="match status" value="1"/>
</dbReference>
<reference evidence="7" key="1">
    <citation type="journal article" date="2021" name="PeerJ">
        <title>Extensive microbial diversity within the chicken gut microbiome revealed by metagenomics and culture.</title>
        <authorList>
            <person name="Gilroy R."/>
            <person name="Ravi A."/>
            <person name="Getino M."/>
            <person name="Pursley I."/>
            <person name="Horton D.L."/>
            <person name="Alikhan N.F."/>
            <person name="Baker D."/>
            <person name="Gharbi K."/>
            <person name="Hall N."/>
            <person name="Watson M."/>
            <person name="Adriaenssens E.M."/>
            <person name="Foster-Nyarko E."/>
            <person name="Jarju S."/>
            <person name="Secka A."/>
            <person name="Antonio M."/>
            <person name="Oren A."/>
            <person name="Chaudhuri R.R."/>
            <person name="La Ragione R."/>
            <person name="Hildebrand F."/>
            <person name="Pallen M.J."/>
        </authorList>
    </citation>
    <scope>NUCLEOTIDE SEQUENCE</scope>
    <source>
        <strain evidence="7">CHK183-1962</strain>
    </source>
</reference>
<comment type="caution">
    <text evidence="7">The sequence shown here is derived from an EMBL/GenBank/DDBJ whole genome shotgun (WGS) entry which is preliminary data.</text>
</comment>
<dbReference type="InterPro" id="IPR058240">
    <property type="entry name" value="rSAM_sf"/>
</dbReference>
<dbReference type="Pfam" id="PF04055">
    <property type="entry name" value="Radical_SAM"/>
    <property type="match status" value="1"/>
</dbReference>
<keyword evidence="2 5" id="KW-0479">Metal-binding</keyword>
<evidence type="ECO:0000256" key="3">
    <source>
        <dbReference type="ARBA" id="ARBA00023004"/>
    </source>
</evidence>
<dbReference type="AlphaFoldDB" id="A0A9D1XDA4"/>
<dbReference type="PANTHER" id="PTHR43075:SF1">
    <property type="entry name" value="FORMATE LYASE ACTIVATING ENZYME, PUTATIVE (AFU_ORTHOLOGUE AFUA_2G15630)-RELATED"/>
    <property type="match status" value="1"/>
</dbReference>
<dbReference type="PIRSF" id="PIRSF004869">
    <property type="entry name" value="PflX_prd"/>
    <property type="match status" value="1"/>
</dbReference>
<dbReference type="PANTHER" id="PTHR43075">
    <property type="entry name" value="FORMATE LYASE ACTIVATING ENZYME, PUTATIVE (AFU_ORTHOLOGUE AFUA_2G15630)-RELATED"/>
    <property type="match status" value="1"/>
</dbReference>
<name>A0A9D1XDA4_9FIRM</name>
<feature type="binding site" evidence="5">
    <location>
        <position position="67"/>
    </location>
    <ligand>
        <name>[4Fe-4S] cluster</name>
        <dbReference type="ChEBI" id="CHEBI:49883"/>
        <note>4Fe-4S-S-AdoMet</note>
    </ligand>
</feature>
<evidence type="ECO:0000256" key="5">
    <source>
        <dbReference type="PIRSR" id="PIRSR004869-50"/>
    </source>
</evidence>
<comment type="cofactor">
    <cofactor evidence="5">
        <name>[4Fe-4S] cluster</name>
        <dbReference type="ChEBI" id="CHEBI:49883"/>
    </cofactor>
    <text evidence="5">Binds 1 [4Fe-4S] cluster. The cluster is coordinated with 3 cysteines and an exchangeable S-adenosyl-L-methionine.</text>
</comment>
<dbReference type="InterPro" id="IPR040085">
    <property type="entry name" value="MJ0674-like"/>
</dbReference>
<evidence type="ECO:0000256" key="2">
    <source>
        <dbReference type="ARBA" id="ARBA00022723"/>
    </source>
</evidence>
<evidence type="ECO:0000256" key="1">
    <source>
        <dbReference type="ARBA" id="ARBA00022691"/>
    </source>
</evidence>
<dbReference type="GO" id="GO:0051536">
    <property type="term" value="F:iron-sulfur cluster binding"/>
    <property type="evidence" value="ECO:0007669"/>
    <property type="project" value="UniProtKB-KW"/>
</dbReference>
<dbReference type="EMBL" id="DXEK01000099">
    <property type="protein sequence ID" value="HIX77134.1"/>
    <property type="molecule type" value="Genomic_DNA"/>
</dbReference>
<proteinExistence type="predicted"/>
<reference evidence="7" key="2">
    <citation type="submission" date="2021-04" db="EMBL/GenBank/DDBJ databases">
        <authorList>
            <person name="Gilroy R."/>
        </authorList>
    </citation>
    <scope>NUCLEOTIDE SEQUENCE</scope>
    <source>
        <strain evidence="7">CHK183-1962</strain>
    </source>
</reference>